<organism evidence="2 3">
    <name type="scientific">Meiothermus hypogaeus NBRC 106114</name>
    <dbReference type="NCBI Taxonomy" id="1227553"/>
    <lineage>
        <taxon>Bacteria</taxon>
        <taxon>Thermotogati</taxon>
        <taxon>Deinococcota</taxon>
        <taxon>Deinococci</taxon>
        <taxon>Thermales</taxon>
        <taxon>Thermaceae</taxon>
        <taxon>Meiothermus</taxon>
    </lineage>
</organism>
<dbReference type="InterPro" id="IPR002934">
    <property type="entry name" value="Polymerase_NTP_transf_dom"/>
</dbReference>
<sequence length="103" mass="11333">MNYPELQPAIVRITATVPAERIILFGSRARGNAHSDSDYDLLVVVPAEDKTLATYKKLHKALLGLGLDIEVVLASPEDLKNYQNAWMTIFPAALHEGQVLYAA</sequence>
<gene>
    <name evidence="2" type="ORF">MHY01S_25280</name>
</gene>
<dbReference type="CDD" id="cd05403">
    <property type="entry name" value="NT_KNTase_like"/>
    <property type="match status" value="1"/>
</dbReference>
<keyword evidence="2" id="KW-0808">Transferase</keyword>
<dbReference type="OrthoDB" id="9814975at2"/>
<name>A0A511R625_9DEIN</name>
<protein>
    <submittedName>
        <fullName evidence="2">Nucleotidyltransferase</fullName>
    </submittedName>
</protein>
<accession>A0A511R625</accession>
<dbReference type="InterPro" id="IPR052548">
    <property type="entry name" value="Type_VII_TA_antitoxin"/>
</dbReference>
<reference evidence="2 3" key="1">
    <citation type="submission" date="2019-07" db="EMBL/GenBank/DDBJ databases">
        <title>Whole genome shotgun sequence of Meiothermus hypogaeus NBRC 106114.</title>
        <authorList>
            <person name="Hosoyama A."/>
            <person name="Uohara A."/>
            <person name="Ohji S."/>
            <person name="Ichikawa N."/>
        </authorList>
    </citation>
    <scope>NUCLEOTIDE SEQUENCE [LARGE SCALE GENOMIC DNA]</scope>
    <source>
        <strain evidence="2 3">NBRC 106114</strain>
    </source>
</reference>
<comment type="caution">
    <text evidence="2">The sequence shown here is derived from an EMBL/GenBank/DDBJ whole genome shotgun (WGS) entry which is preliminary data.</text>
</comment>
<dbReference type="RefSeq" id="WP_119342452.1">
    <property type="nucleotide sequence ID" value="NZ_BJXL01000094.1"/>
</dbReference>
<evidence type="ECO:0000259" key="1">
    <source>
        <dbReference type="Pfam" id="PF01909"/>
    </source>
</evidence>
<dbReference type="SUPFAM" id="SSF81301">
    <property type="entry name" value="Nucleotidyltransferase"/>
    <property type="match status" value="1"/>
</dbReference>
<evidence type="ECO:0000313" key="2">
    <source>
        <dbReference type="EMBL" id="GEM84362.1"/>
    </source>
</evidence>
<dbReference type="AlphaFoldDB" id="A0A511R625"/>
<dbReference type="PANTHER" id="PTHR33933">
    <property type="entry name" value="NUCLEOTIDYLTRANSFERASE"/>
    <property type="match status" value="1"/>
</dbReference>
<dbReference type="Pfam" id="PF01909">
    <property type="entry name" value="NTP_transf_2"/>
    <property type="match status" value="1"/>
</dbReference>
<dbReference type="EMBL" id="BJXL01000094">
    <property type="protein sequence ID" value="GEM84362.1"/>
    <property type="molecule type" value="Genomic_DNA"/>
</dbReference>
<feature type="domain" description="Polymerase nucleotidyl transferase" evidence="1">
    <location>
        <begin position="20"/>
        <end position="77"/>
    </location>
</feature>
<evidence type="ECO:0000313" key="3">
    <source>
        <dbReference type="Proteomes" id="UP000321197"/>
    </source>
</evidence>
<dbReference type="GO" id="GO:0016779">
    <property type="term" value="F:nucleotidyltransferase activity"/>
    <property type="evidence" value="ECO:0007669"/>
    <property type="project" value="InterPro"/>
</dbReference>
<dbReference type="PANTHER" id="PTHR33933:SF3">
    <property type="entry name" value="PROTEIN ADENYLYLTRANSFERASE MJ0604-RELATED"/>
    <property type="match status" value="1"/>
</dbReference>
<dbReference type="Proteomes" id="UP000321197">
    <property type="component" value="Unassembled WGS sequence"/>
</dbReference>
<dbReference type="Gene3D" id="3.30.460.10">
    <property type="entry name" value="Beta Polymerase, domain 2"/>
    <property type="match status" value="1"/>
</dbReference>
<proteinExistence type="predicted"/>
<dbReference type="InterPro" id="IPR043519">
    <property type="entry name" value="NT_sf"/>
</dbReference>